<accession>A0A0H5R5D3</accession>
<dbReference type="GO" id="GO:0016787">
    <property type="term" value="F:hydrolase activity"/>
    <property type="evidence" value="ECO:0007669"/>
    <property type="project" value="UniProtKB-KW"/>
</dbReference>
<feature type="domain" description="Peptidase M20 dimerisation" evidence="3">
    <location>
        <begin position="220"/>
        <end position="332"/>
    </location>
</feature>
<reference evidence="4" key="1">
    <citation type="submission" date="2015-04" db="EMBL/GenBank/DDBJ databases">
        <title>The genome sequence of the plant pathogenic Rhizarian Plasmodiophora brassicae reveals insights in its biotrophic life cycle and the origin of chitin synthesis.</title>
        <authorList>
            <person name="Schwelm A."/>
            <person name="Fogelqvist J."/>
            <person name="Knaust A."/>
            <person name="Julke S."/>
            <person name="Lilja T."/>
            <person name="Dhandapani V."/>
            <person name="Bonilla-Rosso G."/>
            <person name="Karlsson M."/>
            <person name="Shevchenko A."/>
            <person name="Choi S.R."/>
            <person name="Kim H.G."/>
            <person name="Park J.Y."/>
            <person name="Lim Y.P."/>
            <person name="Ludwig-Muller J."/>
            <person name="Dixelius C."/>
        </authorList>
    </citation>
    <scope>NUCLEOTIDE SEQUENCE</scope>
    <source>
        <tissue evidence="4">Potato root galls</tissue>
    </source>
</reference>
<dbReference type="Pfam" id="PF07687">
    <property type="entry name" value="M20_dimer"/>
    <property type="match status" value="1"/>
</dbReference>
<dbReference type="InterPro" id="IPR011650">
    <property type="entry name" value="Peptidase_M20_dimer"/>
</dbReference>
<dbReference type="InterPro" id="IPR002933">
    <property type="entry name" value="Peptidase_M20"/>
</dbReference>
<dbReference type="Gene3D" id="3.30.70.360">
    <property type="match status" value="1"/>
</dbReference>
<dbReference type="InterPro" id="IPR036264">
    <property type="entry name" value="Bact_exopeptidase_dim_dom"/>
</dbReference>
<protein>
    <recommendedName>
        <fullName evidence="3">Peptidase M20 dimerisation domain-containing protein</fullName>
    </recommendedName>
</protein>
<dbReference type="PANTHER" id="PTHR43808">
    <property type="entry name" value="ACETYLORNITHINE DEACETYLASE"/>
    <property type="match status" value="1"/>
</dbReference>
<dbReference type="EMBL" id="HACM01008901">
    <property type="protein sequence ID" value="CRZ09343.1"/>
    <property type="molecule type" value="Transcribed_RNA"/>
</dbReference>
<evidence type="ECO:0000256" key="2">
    <source>
        <dbReference type="ARBA" id="ARBA00022801"/>
    </source>
</evidence>
<evidence type="ECO:0000313" key="4">
    <source>
        <dbReference type="EMBL" id="CRZ09343.1"/>
    </source>
</evidence>
<dbReference type="AlphaFoldDB" id="A0A0H5R5D3"/>
<evidence type="ECO:0000259" key="3">
    <source>
        <dbReference type="Pfam" id="PF07687"/>
    </source>
</evidence>
<organism evidence="4">
    <name type="scientific">Spongospora subterranea</name>
    <dbReference type="NCBI Taxonomy" id="70186"/>
    <lineage>
        <taxon>Eukaryota</taxon>
        <taxon>Sar</taxon>
        <taxon>Rhizaria</taxon>
        <taxon>Endomyxa</taxon>
        <taxon>Phytomyxea</taxon>
        <taxon>Plasmodiophorida</taxon>
        <taxon>Plasmodiophoridae</taxon>
        <taxon>Spongospora</taxon>
    </lineage>
</organism>
<dbReference type="PANTHER" id="PTHR43808:SF3">
    <property type="entry name" value="ACETYLORNITHINE DEACETYLASE"/>
    <property type="match status" value="1"/>
</dbReference>
<keyword evidence="2" id="KW-0378">Hydrolase</keyword>
<dbReference type="GO" id="GO:0046872">
    <property type="term" value="F:metal ion binding"/>
    <property type="evidence" value="ECO:0007669"/>
    <property type="project" value="UniProtKB-KW"/>
</dbReference>
<dbReference type="InterPro" id="IPR050072">
    <property type="entry name" value="Peptidase_M20A"/>
</dbReference>
<dbReference type="Pfam" id="PF01546">
    <property type="entry name" value="Peptidase_M20"/>
    <property type="match status" value="1"/>
</dbReference>
<dbReference type="SUPFAM" id="SSF55031">
    <property type="entry name" value="Bacterial exopeptidase dimerisation domain"/>
    <property type="match status" value="1"/>
</dbReference>
<sequence length="457" mass="49840">AMDTDTICVTTDRPVVVPCFGSKMDQMQFDAARFVDLLGKLIGNSEQLQNSPPDLIPKEDLTADAVIAYLQPYTKDHGGVLAIKKCTYIPGRSNLIITYNPKSLKQIVSFVGSHMDVVPANPEEWSVPPFALTQNGDKLYGRGVTDCLGHVAMIAEMFRNLAIHKPDLNVAVVAVFISSEENQSIADVGIDGMQKHGELTFLKEGPLIWVDSANFGPTLGTAGVVAWQLDFTGKLFHSGLPHKAINAIEFSAVVMQYLQKRFHDDFAAGPDEERYKFITGCSMKATQISVPKGGLNQIPGECRLQGDIRITPFYEPKSVMATVERYLAELDVKTLPSFGYGRYELPDEGIRGTVKLTWLSEPWAGIACNLDSPGFRALDSAIVKVKGKSSAFSLTGSLPLVGDLQQQGFDVQICGFGCMEAYHAVDEYGHLSEFGQGFEVLVDVIKQISSSATAVKM</sequence>
<evidence type="ECO:0000256" key="1">
    <source>
        <dbReference type="ARBA" id="ARBA00022723"/>
    </source>
</evidence>
<feature type="non-terminal residue" evidence="4">
    <location>
        <position position="1"/>
    </location>
</feature>
<keyword evidence="1" id="KW-0479">Metal-binding</keyword>
<dbReference type="SUPFAM" id="SSF53187">
    <property type="entry name" value="Zn-dependent exopeptidases"/>
    <property type="match status" value="1"/>
</dbReference>
<dbReference type="Gene3D" id="3.40.630.10">
    <property type="entry name" value="Zn peptidases"/>
    <property type="match status" value="1"/>
</dbReference>
<proteinExistence type="predicted"/>
<name>A0A0H5R5D3_9EUKA</name>